<organism evidence="4 5">
    <name type="scientific">Quisquiliibacterium transsilvanicum</name>
    <dbReference type="NCBI Taxonomy" id="1549638"/>
    <lineage>
        <taxon>Bacteria</taxon>
        <taxon>Pseudomonadati</taxon>
        <taxon>Pseudomonadota</taxon>
        <taxon>Betaproteobacteria</taxon>
        <taxon>Burkholderiales</taxon>
        <taxon>Burkholderiaceae</taxon>
        <taxon>Quisquiliibacterium</taxon>
    </lineage>
</organism>
<comment type="caution">
    <text evidence="4">The sequence shown here is derived from an EMBL/GenBank/DDBJ whole genome shotgun (WGS) entry which is preliminary data.</text>
</comment>
<dbReference type="SUPFAM" id="SSF53822">
    <property type="entry name" value="Periplasmic binding protein-like I"/>
    <property type="match status" value="1"/>
</dbReference>
<dbReference type="CDD" id="cd06340">
    <property type="entry name" value="PBP1_ABC_ligand_binding-like"/>
    <property type="match status" value="1"/>
</dbReference>
<dbReference type="RefSeq" id="WP_183966209.1">
    <property type="nucleotide sequence ID" value="NZ_BAABEW010000001.1"/>
</dbReference>
<dbReference type="InterPro" id="IPR051010">
    <property type="entry name" value="BCAA_transport"/>
</dbReference>
<name>A0A7W8HGT8_9BURK</name>
<protein>
    <submittedName>
        <fullName evidence="4">Branched-chain amino acid transport system substrate-binding protein</fullName>
    </submittedName>
</protein>
<keyword evidence="2" id="KW-0732">Signal</keyword>
<dbReference type="PANTHER" id="PTHR30483:SF37">
    <property type="entry name" value="ABC TRANSPORTER SUBSTRATE-BINDING PROTEIN"/>
    <property type="match status" value="1"/>
</dbReference>
<dbReference type="Gene3D" id="3.40.50.2300">
    <property type="match status" value="2"/>
</dbReference>
<reference evidence="4 5" key="1">
    <citation type="submission" date="2020-08" db="EMBL/GenBank/DDBJ databases">
        <title>Genomic Encyclopedia of Type Strains, Phase IV (KMG-IV): sequencing the most valuable type-strain genomes for metagenomic binning, comparative biology and taxonomic classification.</title>
        <authorList>
            <person name="Goeker M."/>
        </authorList>
    </citation>
    <scope>NUCLEOTIDE SEQUENCE [LARGE SCALE GENOMIC DNA]</scope>
    <source>
        <strain evidence="4 5">DSM 29781</strain>
    </source>
</reference>
<dbReference type="InterPro" id="IPR006311">
    <property type="entry name" value="TAT_signal"/>
</dbReference>
<proteinExistence type="inferred from homology"/>
<evidence type="ECO:0000259" key="3">
    <source>
        <dbReference type="Pfam" id="PF13458"/>
    </source>
</evidence>
<accession>A0A7W8HGT8</accession>
<sequence length="417" mass="45557">MSETPEGLNDSRRNFGKAVAGVAAGTALSPAIVRAQTSKVKVGVLLPKSGYLAQLGQSCQRGADVAPEVLREMYGVDIELMNADFESNVDQARARAEKLINDGAQVLVGPFESGAAAAIAQVAEQRKVPFVVNIAAAPQITEQGYKYTFRNFPTSVELIRNGLGLFRDIFQATQTAPRTCILMHANDTFGLANRRAIDAIFPTLNYLPFKIVDSISYDPAARDLSVEVAKAKASGAEIVMMVCRLNDAILLVREMVKQRWSPQGLMSPGSPGMYEEPFYKALGKYSEYAISNVPWYNPKAKLTGIVEKAFDKRFPKDKMMFHALNVGFTFEAMMVVADAVKRSRSTDGTALAEAIRQTNISERMMLGGPIRFNAKGQNTEIASAAVQNRNLRPTVVLPKDTAELAPVFPVPDWSRRG</sequence>
<gene>
    <name evidence="4" type="ORF">HNQ70_001663</name>
</gene>
<dbReference type="PANTHER" id="PTHR30483">
    <property type="entry name" value="LEUCINE-SPECIFIC-BINDING PROTEIN"/>
    <property type="match status" value="1"/>
</dbReference>
<dbReference type="PROSITE" id="PS51318">
    <property type="entry name" value="TAT"/>
    <property type="match status" value="1"/>
</dbReference>
<evidence type="ECO:0000313" key="5">
    <source>
        <dbReference type="Proteomes" id="UP000532440"/>
    </source>
</evidence>
<dbReference type="Proteomes" id="UP000532440">
    <property type="component" value="Unassembled WGS sequence"/>
</dbReference>
<dbReference type="InterPro" id="IPR028081">
    <property type="entry name" value="Leu-bd"/>
</dbReference>
<evidence type="ECO:0000256" key="1">
    <source>
        <dbReference type="ARBA" id="ARBA00010062"/>
    </source>
</evidence>
<evidence type="ECO:0000256" key="2">
    <source>
        <dbReference type="ARBA" id="ARBA00022729"/>
    </source>
</evidence>
<dbReference type="InterPro" id="IPR028082">
    <property type="entry name" value="Peripla_BP_I"/>
</dbReference>
<dbReference type="EMBL" id="JACHGB010000003">
    <property type="protein sequence ID" value="MBB5271653.1"/>
    <property type="molecule type" value="Genomic_DNA"/>
</dbReference>
<dbReference type="AlphaFoldDB" id="A0A7W8HGT8"/>
<comment type="similarity">
    <text evidence="1">Belongs to the leucine-binding protein family.</text>
</comment>
<keyword evidence="5" id="KW-1185">Reference proteome</keyword>
<dbReference type="Pfam" id="PF13458">
    <property type="entry name" value="Peripla_BP_6"/>
    <property type="match status" value="1"/>
</dbReference>
<feature type="domain" description="Leucine-binding protein" evidence="3">
    <location>
        <begin position="39"/>
        <end position="378"/>
    </location>
</feature>
<evidence type="ECO:0000313" key="4">
    <source>
        <dbReference type="EMBL" id="MBB5271653.1"/>
    </source>
</evidence>